<sequence length="90" mass="9829">MQVTAFTFPQLTGSSQGRTGTWAATRLLGLGAEKIVLLDNKTKILAKSQNTADLLQRSLVDNPGPPSPQVERKVATRSKTTRPGPQRWEN</sequence>
<name>A0A7R9CEK3_TIMCR</name>
<feature type="region of interest" description="Disordered" evidence="1">
    <location>
        <begin position="57"/>
        <end position="90"/>
    </location>
</feature>
<dbReference type="AlphaFoldDB" id="A0A7R9CEK3"/>
<proteinExistence type="predicted"/>
<dbReference type="EMBL" id="OC316761">
    <property type="protein sequence ID" value="CAD7393621.1"/>
    <property type="molecule type" value="Genomic_DNA"/>
</dbReference>
<evidence type="ECO:0000256" key="1">
    <source>
        <dbReference type="SAM" id="MobiDB-lite"/>
    </source>
</evidence>
<accession>A0A7R9CEK3</accession>
<organism evidence="2">
    <name type="scientific">Timema cristinae</name>
    <name type="common">Walking stick</name>
    <dbReference type="NCBI Taxonomy" id="61476"/>
    <lineage>
        <taxon>Eukaryota</taxon>
        <taxon>Metazoa</taxon>
        <taxon>Ecdysozoa</taxon>
        <taxon>Arthropoda</taxon>
        <taxon>Hexapoda</taxon>
        <taxon>Insecta</taxon>
        <taxon>Pterygota</taxon>
        <taxon>Neoptera</taxon>
        <taxon>Polyneoptera</taxon>
        <taxon>Phasmatodea</taxon>
        <taxon>Timematodea</taxon>
        <taxon>Timematoidea</taxon>
        <taxon>Timematidae</taxon>
        <taxon>Timema</taxon>
    </lineage>
</organism>
<gene>
    <name evidence="2" type="ORF">TCEB3V08_LOCUS1589</name>
</gene>
<evidence type="ECO:0000313" key="2">
    <source>
        <dbReference type="EMBL" id="CAD7393621.1"/>
    </source>
</evidence>
<reference evidence="2" key="1">
    <citation type="submission" date="2020-11" db="EMBL/GenBank/DDBJ databases">
        <authorList>
            <person name="Tran Van P."/>
        </authorList>
    </citation>
    <scope>NUCLEOTIDE SEQUENCE</scope>
</reference>
<protein>
    <submittedName>
        <fullName evidence="2">Uncharacterized protein</fullName>
    </submittedName>
</protein>